<reference evidence="2" key="1">
    <citation type="submission" date="2015-12" db="EMBL/GenBank/DDBJ databases">
        <title>Complete genome sequence of Lutibacter profundus strain LP1.</title>
        <authorList>
            <person name="Wissuwa J."/>
            <person name="Le Moine Bauer S."/>
            <person name="Stokke R."/>
            <person name="Dahle H."/>
            <person name="Steen I.H."/>
        </authorList>
    </citation>
    <scope>NUCLEOTIDE SEQUENCE [LARGE SCALE GENOMIC DNA]</scope>
    <source>
        <strain evidence="2">LP1</strain>
    </source>
</reference>
<sequence>MTKINKIIKTIFLLFKKLSFINLILENDAVWKNYLVKNHTSKTSLPIIEINDLIPNFNGTLEVFSFLGGGSLPTDILLLKELSK</sequence>
<keyword evidence="2" id="KW-1185">Reference proteome</keyword>
<gene>
    <name evidence="1" type="ORF">Lupro_05190</name>
</gene>
<evidence type="ECO:0000313" key="2">
    <source>
        <dbReference type="Proteomes" id="UP000059672"/>
    </source>
</evidence>
<dbReference type="STRING" id="1622118.Lupro_05190"/>
<evidence type="ECO:0000313" key="1">
    <source>
        <dbReference type="EMBL" id="AMC10673.1"/>
    </source>
</evidence>
<protein>
    <submittedName>
        <fullName evidence="1">Uncharacterized protein</fullName>
    </submittedName>
</protein>
<dbReference type="AlphaFoldDB" id="A0A0X8G6S4"/>
<name>A0A0X8G6S4_9FLAO</name>
<dbReference type="KEGG" id="lut:Lupro_05190"/>
<reference evidence="1 2" key="2">
    <citation type="journal article" date="2016" name="Int. J. Syst. Evol. Microbiol.">
        <title>Lutibacter profundi sp. nov., isolated from a deep-sea hydrothermal system on the Arctic Mid-Ocean Ridge and emended description of the genus Lutibacter.</title>
        <authorList>
            <person name="Le Moine Bauer S."/>
            <person name="Roalkvam I."/>
            <person name="Steen I.H."/>
            <person name="Dahle H."/>
        </authorList>
    </citation>
    <scope>NUCLEOTIDE SEQUENCE [LARGE SCALE GENOMIC DNA]</scope>
    <source>
        <strain evidence="1 2">LP1</strain>
    </source>
</reference>
<accession>A0A0X8G6S4</accession>
<dbReference type="Proteomes" id="UP000059672">
    <property type="component" value="Chromosome"/>
</dbReference>
<dbReference type="EMBL" id="CP013355">
    <property type="protein sequence ID" value="AMC10673.1"/>
    <property type="molecule type" value="Genomic_DNA"/>
</dbReference>
<proteinExistence type="predicted"/>
<dbReference type="RefSeq" id="WP_068206917.1">
    <property type="nucleotide sequence ID" value="NZ_CP013355.1"/>
</dbReference>
<organism evidence="1 2">
    <name type="scientific">Lutibacter profundi</name>
    <dbReference type="NCBI Taxonomy" id="1622118"/>
    <lineage>
        <taxon>Bacteria</taxon>
        <taxon>Pseudomonadati</taxon>
        <taxon>Bacteroidota</taxon>
        <taxon>Flavobacteriia</taxon>
        <taxon>Flavobacteriales</taxon>
        <taxon>Flavobacteriaceae</taxon>
        <taxon>Lutibacter</taxon>
    </lineage>
</organism>